<protein>
    <submittedName>
        <fullName evidence="3">Uncharacterized protein</fullName>
    </submittedName>
</protein>
<evidence type="ECO:0000313" key="3">
    <source>
        <dbReference type="EMBL" id="KNC79653.1"/>
    </source>
</evidence>
<dbReference type="EMBL" id="KQ242267">
    <property type="protein sequence ID" value="KNC79653.1"/>
    <property type="molecule type" value="Genomic_DNA"/>
</dbReference>
<reference evidence="3 4" key="1">
    <citation type="submission" date="2011-02" db="EMBL/GenBank/DDBJ databases">
        <title>The Genome Sequence of Sphaeroforma arctica JP610.</title>
        <authorList>
            <consortium name="The Broad Institute Genome Sequencing Platform"/>
            <person name="Russ C."/>
            <person name="Cuomo C."/>
            <person name="Young S.K."/>
            <person name="Zeng Q."/>
            <person name="Gargeya S."/>
            <person name="Alvarado L."/>
            <person name="Berlin A."/>
            <person name="Chapman S.B."/>
            <person name="Chen Z."/>
            <person name="Freedman E."/>
            <person name="Gellesch M."/>
            <person name="Goldberg J."/>
            <person name="Griggs A."/>
            <person name="Gujja S."/>
            <person name="Heilman E."/>
            <person name="Heiman D."/>
            <person name="Howarth C."/>
            <person name="Mehta T."/>
            <person name="Neiman D."/>
            <person name="Pearson M."/>
            <person name="Roberts A."/>
            <person name="Saif S."/>
            <person name="Shea T."/>
            <person name="Shenoy N."/>
            <person name="Sisk P."/>
            <person name="Stolte C."/>
            <person name="Sykes S."/>
            <person name="White J."/>
            <person name="Yandava C."/>
            <person name="Burger G."/>
            <person name="Gray M.W."/>
            <person name="Holland P.W.H."/>
            <person name="King N."/>
            <person name="Lang F.B.F."/>
            <person name="Roger A.J."/>
            <person name="Ruiz-Trillo I."/>
            <person name="Haas B."/>
            <person name="Nusbaum C."/>
            <person name="Birren B."/>
        </authorList>
    </citation>
    <scope>NUCLEOTIDE SEQUENCE [LARGE SCALE GENOMIC DNA]</scope>
    <source>
        <strain evidence="3 4">JP610</strain>
    </source>
</reference>
<feature type="compositionally biased region" description="Polar residues" evidence="1">
    <location>
        <begin position="440"/>
        <end position="453"/>
    </location>
</feature>
<dbReference type="Proteomes" id="UP000054560">
    <property type="component" value="Unassembled WGS sequence"/>
</dbReference>
<feature type="compositionally biased region" description="Polar residues" evidence="1">
    <location>
        <begin position="19"/>
        <end position="33"/>
    </location>
</feature>
<feature type="transmembrane region" description="Helical" evidence="2">
    <location>
        <begin position="325"/>
        <end position="345"/>
    </location>
</feature>
<evidence type="ECO:0000256" key="1">
    <source>
        <dbReference type="SAM" id="MobiDB-lite"/>
    </source>
</evidence>
<feature type="region of interest" description="Disordered" evidence="1">
    <location>
        <begin position="432"/>
        <end position="453"/>
    </location>
</feature>
<keyword evidence="2" id="KW-0472">Membrane</keyword>
<feature type="region of interest" description="Disordered" evidence="1">
    <location>
        <begin position="19"/>
        <end position="38"/>
    </location>
</feature>
<organism evidence="3 4">
    <name type="scientific">Sphaeroforma arctica JP610</name>
    <dbReference type="NCBI Taxonomy" id="667725"/>
    <lineage>
        <taxon>Eukaryota</taxon>
        <taxon>Ichthyosporea</taxon>
        <taxon>Ichthyophonida</taxon>
        <taxon>Sphaeroforma</taxon>
    </lineage>
</organism>
<keyword evidence="2" id="KW-0812">Transmembrane</keyword>
<feature type="transmembrane region" description="Helical" evidence="2">
    <location>
        <begin position="296"/>
        <end position="313"/>
    </location>
</feature>
<keyword evidence="2" id="KW-1133">Transmembrane helix</keyword>
<gene>
    <name evidence="3" type="ORF">SARC_07955</name>
</gene>
<keyword evidence="4" id="KW-1185">Reference proteome</keyword>
<feature type="transmembrane region" description="Helical" evidence="2">
    <location>
        <begin position="182"/>
        <end position="209"/>
    </location>
</feature>
<dbReference type="RefSeq" id="XP_014153555.1">
    <property type="nucleotide sequence ID" value="XM_014298080.1"/>
</dbReference>
<feature type="transmembrane region" description="Helical" evidence="2">
    <location>
        <begin position="109"/>
        <end position="133"/>
    </location>
</feature>
<evidence type="ECO:0000313" key="4">
    <source>
        <dbReference type="Proteomes" id="UP000054560"/>
    </source>
</evidence>
<sequence>MECSTKPSDAPHIECENAQNSASMESSVPNSIDQTHKSNPKLRAAVCRNGMITFFHQHASEDQMTEENTMPVRNLRNDATHREGPWAIWQRILSTRVFSSHDFQILNRYLFVSNILCNGLTYGVLFGVCFIETSTNINNDYQKTVVLICSLCAVSVLFLQLMCTAIYMLYKRDHYFVRSRGVVYIATIAICAWLIGVFHAWMTFVYLGFFHQPNWLMIIDACASQAFVLGILGAMSAHQRLVYFLCKKYIYRDDIPKHLFISTFTLAVLWDMLVVAALAVIAIFNRPNCRAYLDTIAVVGIHFALFWLMKYSIKSRSIRPAYSDAGSNIVLSVVISAVSVTVYILQQTVLHNTAMCRFKAAKHYPLPGMYLRFYSELFCSSIAVVQLFGLIAVVVYFELEPTRDMDPRQSALTNIWTRNSRIMVSVGIAVGTQPTPPEAGQTSEQAINLRTRT</sequence>
<feature type="transmembrane region" description="Helical" evidence="2">
    <location>
        <begin position="215"/>
        <end position="238"/>
    </location>
</feature>
<dbReference type="GeneID" id="25908459"/>
<evidence type="ECO:0000256" key="2">
    <source>
        <dbReference type="SAM" id="Phobius"/>
    </source>
</evidence>
<dbReference type="AlphaFoldDB" id="A0A0L0FUQ3"/>
<proteinExistence type="predicted"/>
<feature type="transmembrane region" description="Helical" evidence="2">
    <location>
        <begin position="145"/>
        <end position="170"/>
    </location>
</feature>
<feature type="transmembrane region" description="Helical" evidence="2">
    <location>
        <begin position="259"/>
        <end position="284"/>
    </location>
</feature>
<accession>A0A0L0FUQ3</accession>
<name>A0A0L0FUQ3_9EUKA</name>
<feature type="transmembrane region" description="Helical" evidence="2">
    <location>
        <begin position="373"/>
        <end position="399"/>
    </location>
</feature>